<evidence type="ECO:0000259" key="8">
    <source>
        <dbReference type="Pfam" id="PF00535"/>
    </source>
</evidence>
<proteinExistence type="predicted"/>
<gene>
    <name evidence="9" type="ORF">ACFONP_14060</name>
</gene>
<dbReference type="EC" id="2.4.-.-" evidence="9"/>
<comment type="caution">
    <text evidence="9">The sequence shown here is derived from an EMBL/GenBank/DDBJ whole genome shotgun (WGS) entry which is preliminary data.</text>
</comment>
<feature type="transmembrane region" description="Helical" evidence="7">
    <location>
        <begin position="297"/>
        <end position="322"/>
    </location>
</feature>
<keyword evidence="3 9" id="KW-0808">Transferase</keyword>
<evidence type="ECO:0000256" key="4">
    <source>
        <dbReference type="ARBA" id="ARBA00022692"/>
    </source>
</evidence>
<feature type="transmembrane region" description="Helical" evidence="7">
    <location>
        <begin position="264"/>
        <end position="285"/>
    </location>
</feature>
<dbReference type="Gene3D" id="3.90.550.10">
    <property type="entry name" value="Spore Coat Polysaccharide Biosynthesis Protein SpsA, Chain A"/>
    <property type="match status" value="1"/>
</dbReference>
<evidence type="ECO:0000256" key="5">
    <source>
        <dbReference type="ARBA" id="ARBA00022989"/>
    </source>
</evidence>
<dbReference type="EMBL" id="JBHRVA010000003">
    <property type="protein sequence ID" value="MFC3303853.1"/>
    <property type="molecule type" value="Genomic_DNA"/>
</dbReference>
<dbReference type="GO" id="GO:0016757">
    <property type="term" value="F:glycosyltransferase activity"/>
    <property type="evidence" value="ECO:0007669"/>
    <property type="project" value="UniProtKB-KW"/>
</dbReference>
<evidence type="ECO:0000313" key="10">
    <source>
        <dbReference type="Proteomes" id="UP001595607"/>
    </source>
</evidence>
<comment type="subcellular location">
    <subcellularLocation>
        <location evidence="1">Membrane</location>
        <topology evidence="1">Multi-pass membrane protein</topology>
    </subcellularLocation>
</comment>
<evidence type="ECO:0000256" key="2">
    <source>
        <dbReference type="ARBA" id="ARBA00022676"/>
    </source>
</evidence>
<dbReference type="InterPro" id="IPR050256">
    <property type="entry name" value="Glycosyltransferase_2"/>
</dbReference>
<evidence type="ECO:0000256" key="6">
    <source>
        <dbReference type="ARBA" id="ARBA00023136"/>
    </source>
</evidence>
<dbReference type="RefSeq" id="WP_229786226.1">
    <property type="nucleotide sequence ID" value="NZ_BMXU01000002.1"/>
</dbReference>
<dbReference type="Proteomes" id="UP001595607">
    <property type="component" value="Unassembled WGS sequence"/>
</dbReference>
<organism evidence="9 10">
    <name type="scientific">Parvularcula lutaonensis</name>
    <dbReference type="NCBI Taxonomy" id="491923"/>
    <lineage>
        <taxon>Bacteria</taxon>
        <taxon>Pseudomonadati</taxon>
        <taxon>Pseudomonadota</taxon>
        <taxon>Alphaproteobacteria</taxon>
        <taxon>Parvularculales</taxon>
        <taxon>Parvularculaceae</taxon>
        <taxon>Parvularcula</taxon>
    </lineage>
</organism>
<dbReference type="InterPro" id="IPR029044">
    <property type="entry name" value="Nucleotide-diphossugar_trans"/>
</dbReference>
<evidence type="ECO:0000256" key="7">
    <source>
        <dbReference type="SAM" id="Phobius"/>
    </source>
</evidence>
<reference evidence="10" key="1">
    <citation type="journal article" date="2019" name="Int. J. Syst. Evol. Microbiol.">
        <title>The Global Catalogue of Microorganisms (GCM) 10K type strain sequencing project: providing services to taxonomists for standard genome sequencing and annotation.</title>
        <authorList>
            <consortium name="The Broad Institute Genomics Platform"/>
            <consortium name="The Broad Institute Genome Sequencing Center for Infectious Disease"/>
            <person name="Wu L."/>
            <person name="Ma J."/>
        </authorList>
    </citation>
    <scope>NUCLEOTIDE SEQUENCE [LARGE SCALE GENOMIC DNA]</scope>
    <source>
        <strain evidence="10">KCTC 22245</strain>
    </source>
</reference>
<keyword evidence="6 7" id="KW-0472">Membrane</keyword>
<dbReference type="PANTHER" id="PTHR48090">
    <property type="entry name" value="UNDECAPRENYL-PHOSPHATE 4-DEOXY-4-FORMAMIDO-L-ARABINOSE TRANSFERASE-RELATED"/>
    <property type="match status" value="1"/>
</dbReference>
<feature type="domain" description="Glycosyltransferase 2-like" evidence="8">
    <location>
        <begin position="40"/>
        <end position="200"/>
    </location>
</feature>
<sequence>MSRPERIDRLARPAKTPGAKVRDIAEERARSMLREEPVLSLIVPMLNEEEMVPVFHERLSDVLEGIGETYEVICIDDGSSDGTFEALAAIHARDRRWKTIRFSRNFGKEIALSAGIKHARGAAVIPIDADLQDPPELIAEMLEKWREGYDVVCAVRRRRDEDTWLKKTSASLFYRIMGRVTNIHMTPNAGDFRLMDRRVVAAINRLPERNRFMKGLFAWVGFEQAIIEYARPQRAAGKSKFNFWRLWNFSLDGITSFTTLPLRISGYLGGVIATLAMVYGVILIARHAIFGADVPGYTSIMVAVLALGGLQLVILGVIGEYLGRLYTETKRRPLYVIDAALGFDEPTVPPVSGS</sequence>
<dbReference type="InterPro" id="IPR001173">
    <property type="entry name" value="Glyco_trans_2-like"/>
</dbReference>
<keyword evidence="4 7" id="KW-0812">Transmembrane</keyword>
<evidence type="ECO:0000256" key="3">
    <source>
        <dbReference type="ARBA" id="ARBA00022679"/>
    </source>
</evidence>
<keyword evidence="2 9" id="KW-0328">Glycosyltransferase</keyword>
<keyword evidence="10" id="KW-1185">Reference proteome</keyword>
<evidence type="ECO:0000256" key="1">
    <source>
        <dbReference type="ARBA" id="ARBA00004141"/>
    </source>
</evidence>
<dbReference type="Pfam" id="PF00535">
    <property type="entry name" value="Glycos_transf_2"/>
    <property type="match status" value="1"/>
</dbReference>
<dbReference type="PANTHER" id="PTHR48090:SF1">
    <property type="entry name" value="PROPHAGE BACTOPRENOL GLUCOSYL TRANSFERASE HOMOLOG"/>
    <property type="match status" value="1"/>
</dbReference>
<evidence type="ECO:0000313" key="9">
    <source>
        <dbReference type="EMBL" id="MFC3303853.1"/>
    </source>
</evidence>
<accession>A0ABV7MEF7</accession>
<keyword evidence="5 7" id="KW-1133">Transmembrane helix</keyword>
<dbReference type="CDD" id="cd04187">
    <property type="entry name" value="DPM1_like_bac"/>
    <property type="match status" value="1"/>
</dbReference>
<protein>
    <submittedName>
        <fullName evidence="9">Glycosyltransferase family 2 protein</fullName>
        <ecNumber evidence="9">2.4.-.-</ecNumber>
    </submittedName>
</protein>
<dbReference type="SUPFAM" id="SSF53448">
    <property type="entry name" value="Nucleotide-diphospho-sugar transferases"/>
    <property type="match status" value="1"/>
</dbReference>
<name>A0ABV7MEF7_9PROT</name>